<dbReference type="Proteomes" id="UP001320702">
    <property type="component" value="Unassembled WGS sequence"/>
</dbReference>
<sequence length="154" mass="16397">MRRELTGRHVLTITVAAFSVIIGVNVVMAIKAVGSFPGLEVANSYVASQTFDDDRAAQSALGWTVTPSYDGKELTLAVTDRDGLPARVAALSATVGRTTHQRADRTPVLTYEGGVYRAPLTLEPGAWTIHVVATSAGGTQFRQRLDHYAGAVVK</sequence>
<dbReference type="InterPro" id="IPR008620">
    <property type="entry name" value="FixH"/>
</dbReference>
<comment type="caution">
    <text evidence="1">The sequence shown here is derived from an EMBL/GenBank/DDBJ whole genome shotgun (WGS) entry which is preliminary data.</text>
</comment>
<dbReference type="PIRSF" id="PIRSF011386">
    <property type="entry name" value="FixH"/>
    <property type="match status" value="1"/>
</dbReference>
<reference evidence="1 2" key="1">
    <citation type="submission" date="2022-04" db="EMBL/GenBank/DDBJ databases">
        <title>Paracoccus sp. YLB-12 draft genome sequence.</title>
        <authorList>
            <person name="Yu L."/>
        </authorList>
    </citation>
    <scope>NUCLEOTIDE SEQUENCE [LARGE SCALE GENOMIC DNA]</scope>
    <source>
        <strain evidence="1 2">YLB-12</strain>
    </source>
</reference>
<name>A0ABT2KAG7_9RHOB</name>
<keyword evidence="2" id="KW-1185">Reference proteome</keyword>
<dbReference type="EMBL" id="JANAVZ010000006">
    <property type="protein sequence ID" value="MCT4333506.1"/>
    <property type="molecule type" value="Genomic_DNA"/>
</dbReference>
<dbReference type="RefSeq" id="WP_260277373.1">
    <property type="nucleotide sequence ID" value="NZ_JANAVZ010000006.1"/>
</dbReference>
<proteinExistence type="predicted"/>
<protein>
    <submittedName>
        <fullName evidence="1">FixH family protein</fullName>
    </submittedName>
</protein>
<accession>A0ABT2KAG7</accession>
<evidence type="ECO:0000313" key="2">
    <source>
        <dbReference type="Proteomes" id="UP001320702"/>
    </source>
</evidence>
<dbReference type="InterPro" id="IPR018037">
    <property type="entry name" value="FixH_proteobacterial"/>
</dbReference>
<gene>
    <name evidence="1" type="ORF">MU516_11590</name>
</gene>
<dbReference type="Pfam" id="PF05751">
    <property type="entry name" value="FixH"/>
    <property type="match status" value="1"/>
</dbReference>
<evidence type="ECO:0000313" key="1">
    <source>
        <dbReference type="EMBL" id="MCT4333506.1"/>
    </source>
</evidence>
<organism evidence="1 2">
    <name type="scientific">Paracoccus maritimus</name>
    <dbReference type="NCBI Taxonomy" id="2933292"/>
    <lineage>
        <taxon>Bacteria</taxon>
        <taxon>Pseudomonadati</taxon>
        <taxon>Pseudomonadota</taxon>
        <taxon>Alphaproteobacteria</taxon>
        <taxon>Rhodobacterales</taxon>
        <taxon>Paracoccaceae</taxon>
        <taxon>Paracoccus</taxon>
    </lineage>
</organism>